<name>A0A0G1JQY5_9BACT</name>
<organism evidence="2 3">
    <name type="scientific">Candidatus Gottesmanbacteria bacterium GW2011_GWB1_44_11c</name>
    <dbReference type="NCBI Taxonomy" id="1618447"/>
    <lineage>
        <taxon>Bacteria</taxon>
        <taxon>Candidatus Gottesmaniibacteriota</taxon>
    </lineage>
</organism>
<comment type="caution">
    <text evidence="2">The sequence shown here is derived from an EMBL/GenBank/DDBJ whole genome shotgun (WGS) entry which is preliminary data.</text>
</comment>
<reference evidence="2 3" key="1">
    <citation type="journal article" date="2015" name="Nature">
        <title>rRNA introns, odd ribosomes, and small enigmatic genomes across a large radiation of phyla.</title>
        <authorList>
            <person name="Brown C.T."/>
            <person name="Hug L.A."/>
            <person name="Thomas B.C."/>
            <person name="Sharon I."/>
            <person name="Castelle C.J."/>
            <person name="Singh A."/>
            <person name="Wilkins M.J."/>
            <person name="Williams K.H."/>
            <person name="Banfield J.F."/>
        </authorList>
    </citation>
    <scope>NUCLEOTIDE SEQUENCE [LARGE SCALE GENOMIC DNA]</scope>
</reference>
<accession>A0A0G1JQY5</accession>
<dbReference type="EMBL" id="LCHM01000017">
    <property type="protein sequence ID" value="KKT37864.1"/>
    <property type="molecule type" value="Genomic_DNA"/>
</dbReference>
<sequence>MRLMKHMRLIRRIRRIYFHETHTPHPTHRSSPLSPSRVLQKDRFREYFRYGVILGIAVGIAILVFKTGIKDVQAIWSPTLGAWAYRQQLNIVNSSSVSLSANTTIAVSIDTKALINAGKLKSDCSDLRIAYQPSDSSNTVLTHHPVYPAAGTCGSLLQPSGIFGQLRHHDILLYILRQSSS</sequence>
<proteinExistence type="predicted"/>
<gene>
    <name evidence="2" type="ORF">UW22_C0017G0017</name>
</gene>
<dbReference type="Proteomes" id="UP000034617">
    <property type="component" value="Unassembled WGS sequence"/>
</dbReference>
<protein>
    <submittedName>
        <fullName evidence="2">Uncharacterized protein</fullName>
    </submittedName>
</protein>
<evidence type="ECO:0000313" key="2">
    <source>
        <dbReference type="EMBL" id="KKT37864.1"/>
    </source>
</evidence>
<keyword evidence="1" id="KW-1133">Transmembrane helix</keyword>
<keyword evidence="1" id="KW-0472">Membrane</keyword>
<dbReference type="AlphaFoldDB" id="A0A0G1JQY5"/>
<evidence type="ECO:0000256" key="1">
    <source>
        <dbReference type="SAM" id="Phobius"/>
    </source>
</evidence>
<feature type="transmembrane region" description="Helical" evidence="1">
    <location>
        <begin position="47"/>
        <end position="65"/>
    </location>
</feature>
<keyword evidence="1" id="KW-0812">Transmembrane</keyword>
<evidence type="ECO:0000313" key="3">
    <source>
        <dbReference type="Proteomes" id="UP000034617"/>
    </source>
</evidence>